<feature type="transmembrane region" description="Helical" evidence="1">
    <location>
        <begin position="6"/>
        <end position="30"/>
    </location>
</feature>
<dbReference type="STRING" id="1802223.A2358_03530"/>
<protein>
    <submittedName>
        <fullName evidence="2">Uncharacterized protein</fullName>
    </submittedName>
</protein>
<accession>A0A1G2IVD3</accession>
<proteinExistence type="predicted"/>
<gene>
    <name evidence="2" type="ORF">A2358_03530</name>
</gene>
<evidence type="ECO:0000313" key="2">
    <source>
        <dbReference type="EMBL" id="OGZ78547.1"/>
    </source>
</evidence>
<evidence type="ECO:0000256" key="1">
    <source>
        <dbReference type="SAM" id="Phobius"/>
    </source>
</evidence>
<keyword evidence="1" id="KW-0472">Membrane</keyword>
<name>A0A1G2IVD3_9BACT</name>
<sequence length="211" mass="23012">MTKEKGISTVIGAIIIVAVAVIFFGGVFAYQYLTLQKVPKITQSQTRNQPDNASSNISGSTLNKTSFNYPYPVAWQESGATFSLIGISMGNMTIEKGLPEIKKPNGGAYLPGEKAYILQLHLKISTTRAVDCLPLNIRRLINEEGNLLAPSVTQIWLPGCSAQANQTYSDVRVPFVISPAEKEVIFTTGTLPKNFYSVKILDGNNVKVEKL</sequence>
<evidence type="ECO:0000313" key="3">
    <source>
        <dbReference type="Proteomes" id="UP000178650"/>
    </source>
</evidence>
<dbReference type="EMBL" id="MHPJ01000018">
    <property type="protein sequence ID" value="OGZ78547.1"/>
    <property type="molecule type" value="Genomic_DNA"/>
</dbReference>
<reference evidence="2 3" key="1">
    <citation type="journal article" date="2016" name="Nat. Commun.">
        <title>Thousands of microbial genomes shed light on interconnected biogeochemical processes in an aquifer system.</title>
        <authorList>
            <person name="Anantharaman K."/>
            <person name="Brown C.T."/>
            <person name="Hug L.A."/>
            <person name="Sharon I."/>
            <person name="Castelle C.J."/>
            <person name="Probst A.J."/>
            <person name="Thomas B.C."/>
            <person name="Singh A."/>
            <person name="Wilkins M.J."/>
            <person name="Karaoz U."/>
            <person name="Brodie E.L."/>
            <person name="Williams K.H."/>
            <person name="Hubbard S.S."/>
            <person name="Banfield J.F."/>
        </authorList>
    </citation>
    <scope>NUCLEOTIDE SEQUENCE [LARGE SCALE GENOMIC DNA]</scope>
</reference>
<keyword evidence="1" id="KW-1133">Transmembrane helix</keyword>
<dbReference type="AlphaFoldDB" id="A0A1G2IVD3"/>
<keyword evidence="1" id="KW-0812">Transmembrane</keyword>
<dbReference type="Proteomes" id="UP000178650">
    <property type="component" value="Unassembled WGS sequence"/>
</dbReference>
<organism evidence="2 3">
    <name type="scientific">Candidatus Staskawiczbacteria bacterium RIFOXYB1_FULL_37_44</name>
    <dbReference type="NCBI Taxonomy" id="1802223"/>
    <lineage>
        <taxon>Bacteria</taxon>
        <taxon>Candidatus Staskawicziibacteriota</taxon>
    </lineage>
</organism>
<comment type="caution">
    <text evidence="2">The sequence shown here is derived from an EMBL/GenBank/DDBJ whole genome shotgun (WGS) entry which is preliminary data.</text>
</comment>